<evidence type="ECO:0000256" key="2">
    <source>
        <dbReference type="ARBA" id="ARBA00022723"/>
    </source>
</evidence>
<dbReference type="InterPro" id="IPR011234">
    <property type="entry name" value="Fumarylacetoacetase-like_C"/>
</dbReference>
<keyword evidence="2" id="KW-0479">Metal-binding</keyword>
<dbReference type="InterPro" id="IPR036663">
    <property type="entry name" value="Fumarylacetoacetase_C_sf"/>
</dbReference>
<keyword evidence="4" id="KW-0378">Hydrolase</keyword>
<evidence type="ECO:0000313" key="4">
    <source>
        <dbReference type="EMBL" id="MBD1379360.1"/>
    </source>
</evidence>
<dbReference type="PANTHER" id="PTHR42796:SF4">
    <property type="entry name" value="FUMARYLACETOACETATE HYDROLASE DOMAIN-CONTAINING PROTEIN 2A"/>
    <property type="match status" value="1"/>
</dbReference>
<evidence type="ECO:0000259" key="3">
    <source>
        <dbReference type="Pfam" id="PF01557"/>
    </source>
</evidence>
<feature type="domain" description="Fumarylacetoacetase-like C-terminal" evidence="3">
    <location>
        <begin position="86"/>
        <end position="284"/>
    </location>
</feature>
<dbReference type="GO" id="GO:0046872">
    <property type="term" value="F:metal ion binding"/>
    <property type="evidence" value="ECO:0007669"/>
    <property type="project" value="UniProtKB-KW"/>
</dbReference>
<proteinExistence type="inferred from homology"/>
<dbReference type="RefSeq" id="WP_191155926.1">
    <property type="nucleotide sequence ID" value="NZ_JACXAI010000003.1"/>
</dbReference>
<dbReference type="Gene3D" id="3.90.850.10">
    <property type="entry name" value="Fumarylacetoacetase-like, C-terminal domain"/>
    <property type="match status" value="1"/>
</dbReference>
<dbReference type="Proteomes" id="UP000626844">
    <property type="component" value="Unassembled WGS sequence"/>
</dbReference>
<dbReference type="Pfam" id="PF01557">
    <property type="entry name" value="FAA_hydrolase"/>
    <property type="match status" value="1"/>
</dbReference>
<dbReference type="EMBL" id="JACXAI010000003">
    <property type="protein sequence ID" value="MBD1379360.1"/>
    <property type="molecule type" value="Genomic_DNA"/>
</dbReference>
<gene>
    <name evidence="4" type="ORF">IC621_03860</name>
</gene>
<keyword evidence="5" id="KW-1185">Reference proteome</keyword>
<protein>
    <submittedName>
        <fullName evidence="4">Fumarylacetoacetate hydrolase family protein</fullName>
    </submittedName>
</protein>
<evidence type="ECO:0000256" key="1">
    <source>
        <dbReference type="ARBA" id="ARBA00010211"/>
    </source>
</evidence>
<reference evidence="4" key="1">
    <citation type="submission" date="2020-09" db="EMBL/GenBank/DDBJ databases">
        <title>A novel bacterium of genus Bacillus, isolated from South China Sea.</title>
        <authorList>
            <person name="Huang H."/>
            <person name="Mo K."/>
            <person name="Hu Y."/>
        </authorList>
    </citation>
    <scope>NUCLEOTIDE SEQUENCE</scope>
    <source>
        <strain evidence="4">IB182487</strain>
    </source>
</reference>
<dbReference type="InterPro" id="IPR051121">
    <property type="entry name" value="FAH"/>
</dbReference>
<comment type="caution">
    <text evidence="4">The sequence shown here is derived from an EMBL/GenBank/DDBJ whole genome shotgun (WGS) entry which is preliminary data.</text>
</comment>
<sequence length="291" mass="32636">MKLVTVKAEGGESAAIVFRDKVTSIKTINEMEGKNWNTDLFSILQKDQLTEINLWYKEEGEDKLCHFPDIPVEEIRCAPLYRNPGKILGVGMNYMEKAIELSGRPPEEEPVIFLKPGTSLIGPEESIKLPLQSSEVTAEGELGIIIGKTCRDVKEKDASSVVAGFTTTLDMTAKDIHVKNPRYLQRSKSFDTFFSFGPYFMTVDEFPFLKDITVETVLNGEVCHQNVVANMMYQPWWIVSFFSNIMTLHPGDIIMTGTPGSVVIRDGDVVECNIHEFKRLQNPVSGSSLFV</sequence>
<dbReference type="GO" id="GO:0044281">
    <property type="term" value="P:small molecule metabolic process"/>
    <property type="evidence" value="ECO:0007669"/>
    <property type="project" value="UniProtKB-ARBA"/>
</dbReference>
<organism evidence="4 5">
    <name type="scientific">Metabacillus arenae</name>
    <dbReference type="NCBI Taxonomy" id="2771434"/>
    <lineage>
        <taxon>Bacteria</taxon>
        <taxon>Bacillati</taxon>
        <taxon>Bacillota</taxon>
        <taxon>Bacilli</taxon>
        <taxon>Bacillales</taxon>
        <taxon>Bacillaceae</taxon>
        <taxon>Metabacillus</taxon>
    </lineage>
</organism>
<accession>A0A926NDX0</accession>
<name>A0A926NDX0_9BACI</name>
<dbReference type="SUPFAM" id="SSF56529">
    <property type="entry name" value="FAH"/>
    <property type="match status" value="1"/>
</dbReference>
<dbReference type="PANTHER" id="PTHR42796">
    <property type="entry name" value="FUMARYLACETOACETATE HYDROLASE DOMAIN-CONTAINING PROTEIN 2A-RELATED"/>
    <property type="match status" value="1"/>
</dbReference>
<evidence type="ECO:0000313" key="5">
    <source>
        <dbReference type="Proteomes" id="UP000626844"/>
    </source>
</evidence>
<dbReference type="GO" id="GO:0016787">
    <property type="term" value="F:hydrolase activity"/>
    <property type="evidence" value="ECO:0007669"/>
    <property type="project" value="UniProtKB-KW"/>
</dbReference>
<dbReference type="AlphaFoldDB" id="A0A926NDX0"/>
<comment type="similarity">
    <text evidence="1">Belongs to the FAH family.</text>
</comment>